<dbReference type="SMART" id="SM00382">
    <property type="entry name" value="AAA"/>
    <property type="match status" value="1"/>
</dbReference>
<evidence type="ECO:0000256" key="2">
    <source>
        <dbReference type="ARBA" id="ARBA00022741"/>
    </source>
</evidence>
<dbReference type="InterPro" id="IPR003959">
    <property type="entry name" value="ATPase_AAA_core"/>
</dbReference>
<dbReference type="Gene3D" id="3.40.50.300">
    <property type="entry name" value="P-loop containing nucleotide triphosphate hydrolases"/>
    <property type="match status" value="1"/>
</dbReference>
<evidence type="ECO:0000313" key="5">
    <source>
        <dbReference type="EMBL" id="MCI0184008.1"/>
    </source>
</evidence>
<dbReference type="EMBL" id="JALBUF010000007">
    <property type="protein sequence ID" value="MCI0184008.1"/>
    <property type="molecule type" value="Genomic_DNA"/>
</dbReference>
<dbReference type="CDD" id="cd00009">
    <property type="entry name" value="AAA"/>
    <property type="match status" value="1"/>
</dbReference>
<dbReference type="InterPro" id="IPR041627">
    <property type="entry name" value="AAA_lid_6"/>
</dbReference>
<dbReference type="InterPro" id="IPR027417">
    <property type="entry name" value="P-loop_NTPase"/>
</dbReference>
<dbReference type="SUPFAM" id="SSF52540">
    <property type="entry name" value="P-loop containing nucleoside triphosphate hydrolases"/>
    <property type="match status" value="1"/>
</dbReference>
<dbReference type="PANTHER" id="PTHR43392:SF2">
    <property type="entry name" value="AAA-TYPE ATPASE FAMILY PROTEIN _ ANKYRIN REPEAT FAMILY PROTEIN"/>
    <property type="match status" value="1"/>
</dbReference>
<dbReference type="PANTHER" id="PTHR43392">
    <property type="entry name" value="AAA-TYPE ATPASE FAMILY PROTEIN / ANKYRIN REPEAT FAMILY PROTEIN"/>
    <property type="match status" value="1"/>
</dbReference>
<dbReference type="Gene3D" id="1.10.8.60">
    <property type="match status" value="1"/>
</dbReference>
<comment type="caution">
    <text evidence="5">The sequence shown here is derived from an EMBL/GenBank/DDBJ whole genome shotgun (WGS) entry which is preliminary data.</text>
</comment>
<dbReference type="FunFam" id="3.40.50.300:FF:000216">
    <property type="entry name" value="Type VII secretion ATPase EccA"/>
    <property type="match status" value="1"/>
</dbReference>
<dbReference type="PRINTS" id="PR00819">
    <property type="entry name" value="CBXCFQXSUPER"/>
</dbReference>
<keyword evidence="3" id="KW-0067">ATP-binding</keyword>
<keyword evidence="2" id="KW-0547">Nucleotide-binding</keyword>
<dbReference type="InterPro" id="IPR000641">
    <property type="entry name" value="CbxX/CfxQ"/>
</dbReference>
<dbReference type="Pfam" id="PF00004">
    <property type="entry name" value="AAA"/>
    <property type="match status" value="1"/>
</dbReference>
<organism evidence="5 6">
    <name type="scientific">Sulfoacidibacillus ferrooxidans</name>
    <dbReference type="NCBI Taxonomy" id="2005001"/>
    <lineage>
        <taxon>Bacteria</taxon>
        <taxon>Bacillati</taxon>
        <taxon>Bacillota</taxon>
        <taxon>Bacilli</taxon>
        <taxon>Bacillales</taxon>
        <taxon>Alicyclobacillaceae</taxon>
        <taxon>Sulfoacidibacillus</taxon>
    </lineage>
</organism>
<dbReference type="InterPro" id="IPR050773">
    <property type="entry name" value="CbxX/CfxQ_RuBisCO_ESX"/>
</dbReference>
<evidence type="ECO:0000313" key="6">
    <source>
        <dbReference type="Proteomes" id="UP001139263"/>
    </source>
</evidence>
<evidence type="ECO:0000259" key="4">
    <source>
        <dbReference type="SMART" id="SM00382"/>
    </source>
</evidence>
<proteinExistence type="inferred from homology"/>
<dbReference type="Pfam" id="PF17866">
    <property type="entry name" value="AAA_lid_6"/>
    <property type="match status" value="1"/>
</dbReference>
<dbReference type="InterPro" id="IPR003593">
    <property type="entry name" value="AAA+_ATPase"/>
</dbReference>
<sequence length="386" mass="43945">MVIRAYTVITPVKRVMTVQWRHTPFEQKKTETIIDGFSQGKLSFSTSLEQLRQLYDERFNRFKGDRFGVTTSQLVPRIQGKTVDAYGPAVSSQIEKVHPILSKDQLLAPLHALIGLSEVKRSIDELYAYLAVQALRQEAGLKLNQTVLHMIFSGRPGTGKTTVARLLGPLLCALGVLSQGHVVEVERADLVGEYIGHTAQKTRALMEQAMGGILFVDEAYAIARGGEKDFGREAIDTLVKGMEDRKHDLIVILAGYEVEMNYFLSLNPGLSSRFPLHVFFPDYSEQELLQIATGMVRERQYHLSPDATMSLRQQLRHEQLREDFSNARTVRNIIERAIRRQAVRIMEQHEPTRRELMTLVATDFRGETDHESLYSDRATKRWEDFA</sequence>
<comment type="similarity">
    <text evidence="1">Belongs to the CbxX/CfxQ family.</text>
</comment>
<gene>
    <name evidence="5" type="ORF">MM817_02303</name>
</gene>
<name>A0A9X1V9R8_9BACL</name>
<accession>A0A9X1V9R8</accession>
<dbReference type="Proteomes" id="UP001139263">
    <property type="component" value="Unassembled WGS sequence"/>
</dbReference>
<dbReference type="GO" id="GO:0005524">
    <property type="term" value="F:ATP binding"/>
    <property type="evidence" value="ECO:0007669"/>
    <property type="project" value="UniProtKB-KW"/>
</dbReference>
<dbReference type="GO" id="GO:0016887">
    <property type="term" value="F:ATP hydrolysis activity"/>
    <property type="evidence" value="ECO:0007669"/>
    <property type="project" value="InterPro"/>
</dbReference>
<evidence type="ECO:0000256" key="1">
    <source>
        <dbReference type="ARBA" id="ARBA00010378"/>
    </source>
</evidence>
<evidence type="ECO:0000256" key="3">
    <source>
        <dbReference type="ARBA" id="ARBA00022840"/>
    </source>
</evidence>
<keyword evidence="6" id="KW-1185">Reference proteome</keyword>
<feature type="domain" description="AAA+ ATPase" evidence="4">
    <location>
        <begin position="146"/>
        <end position="284"/>
    </location>
</feature>
<protein>
    <recommendedName>
        <fullName evidence="4">AAA+ ATPase domain-containing protein</fullName>
    </recommendedName>
</protein>
<dbReference type="AlphaFoldDB" id="A0A9X1V9R8"/>
<reference evidence="5" key="1">
    <citation type="submission" date="2022-03" db="EMBL/GenBank/DDBJ databases">
        <title>Draft Genome Sequence of Firmicute Strain S0AB, a Heterotrophic Iron/Sulfur-Oxidizing Extreme Acidophile.</title>
        <authorList>
            <person name="Vergara E."/>
            <person name="Pakostova E."/>
            <person name="Johnson D.B."/>
            <person name="Holmes D.S."/>
        </authorList>
    </citation>
    <scope>NUCLEOTIDE SEQUENCE</scope>
    <source>
        <strain evidence="5">S0AB</strain>
    </source>
</reference>